<organism evidence="1 2">
    <name type="scientific">Chitinimonas viridis</name>
    <dbReference type="NCBI Taxonomy" id="664880"/>
    <lineage>
        <taxon>Bacteria</taxon>
        <taxon>Pseudomonadati</taxon>
        <taxon>Pseudomonadota</taxon>
        <taxon>Betaproteobacteria</taxon>
        <taxon>Neisseriales</taxon>
        <taxon>Chitinibacteraceae</taxon>
        <taxon>Chitinimonas</taxon>
    </lineage>
</organism>
<protein>
    <submittedName>
        <fullName evidence="1">Uncharacterized protein</fullName>
    </submittedName>
</protein>
<evidence type="ECO:0000313" key="1">
    <source>
        <dbReference type="EMBL" id="MDN3578067.1"/>
    </source>
</evidence>
<evidence type="ECO:0000313" key="2">
    <source>
        <dbReference type="Proteomes" id="UP001180081"/>
    </source>
</evidence>
<reference evidence="1" key="2">
    <citation type="submission" date="2023-06" db="EMBL/GenBank/DDBJ databases">
        <authorList>
            <person name="Lucena T."/>
            <person name="Sun Q."/>
        </authorList>
    </citation>
    <scope>NUCLEOTIDE SEQUENCE</scope>
    <source>
        <strain evidence="1">CECT 7703</strain>
    </source>
</reference>
<reference evidence="1" key="1">
    <citation type="journal article" date="2014" name="Int. J. Syst. Evol. Microbiol.">
        <title>Complete genome of a new Firmicutes species belonging to the dominant human colonic microbiota ('Ruminococcus bicirculans') reveals two chromosomes and a selective capacity to utilize plant glucans.</title>
        <authorList>
            <consortium name="NISC Comparative Sequencing Program"/>
            <person name="Wegmann U."/>
            <person name="Louis P."/>
            <person name="Goesmann A."/>
            <person name="Henrissat B."/>
            <person name="Duncan S.H."/>
            <person name="Flint H.J."/>
        </authorList>
    </citation>
    <scope>NUCLEOTIDE SEQUENCE</scope>
    <source>
        <strain evidence="1">CECT 7703</strain>
    </source>
</reference>
<keyword evidence="2" id="KW-1185">Reference proteome</keyword>
<accession>A0ABT8B8F8</accession>
<dbReference type="RefSeq" id="WP_290333456.1">
    <property type="nucleotide sequence ID" value="NZ_JAUFPU010000018.1"/>
</dbReference>
<dbReference type="Proteomes" id="UP001180081">
    <property type="component" value="Unassembled WGS sequence"/>
</dbReference>
<sequence length="48" mass="4889">MNIKIGCGVNVAAIDGKGGGLVIGNVAGVFFGKLCKPMIMLLLFGFFG</sequence>
<name>A0ABT8B8F8_9NEIS</name>
<comment type="caution">
    <text evidence="1">The sequence shown here is derived from an EMBL/GenBank/DDBJ whole genome shotgun (WGS) entry which is preliminary data.</text>
</comment>
<gene>
    <name evidence="1" type="ORF">QWZ03_14965</name>
</gene>
<proteinExistence type="predicted"/>
<dbReference type="EMBL" id="JAUFPU010000018">
    <property type="protein sequence ID" value="MDN3578067.1"/>
    <property type="molecule type" value="Genomic_DNA"/>
</dbReference>